<feature type="transmembrane region" description="Helical" evidence="10">
    <location>
        <begin position="516"/>
        <end position="537"/>
    </location>
</feature>
<feature type="transmembrane region" description="Helical" evidence="10">
    <location>
        <begin position="191"/>
        <end position="223"/>
    </location>
</feature>
<feature type="transmembrane region" description="Helical" evidence="10">
    <location>
        <begin position="66"/>
        <end position="87"/>
    </location>
</feature>
<evidence type="ECO:0000256" key="8">
    <source>
        <dbReference type="ARBA" id="ARBA00023065"/>
    </source>
</evidence>
<feature type="domain" description="K+ potassium transporter integral membrane" evidence="12">
    <location>
        <begin position="67"/>
        <end position="555"/>
    </location>
</feature>
<evidence type="ECO:0000256" key="10">
    <source>
        <dbReference type="RuleBase" id="RU321113"/>
    </source>
</evidence>
<dbReference type="InterPro" id="IPR053951">
    <property type="entry name" value="K_trans_N"/>
</dbReference>
<reference evidence="15" key="1">
    <citation type="submission" date="2025-08" db="UniProtKB">
        <authorList>
            <consortium name="RefSeq"/>
        </authorList>
    </citation>
    <scope>IDENTIFICATION</scope>
</reference>
<dbReference type="RefSeq" id="XP_039136661.1">
    <property type="nucleotide sequence ID" value="XM_039280727.1"/>
</dbReference>
<keyword evidence="14" id="KW-1185">Reference proteome</keyword>
<proteinExistence type="inferred from homology"/>
<evidence type="ECO:0000256" key="7">
    <source>
        <dbReference type="ARBA" id="ARBA00022989"/>
    </source>
</evidence>
<dbReference type="InterPro" id="IPR053952">
    <property type="entry name" value="K_trans_C"/>
</dbReference>
<feature type="domain" description="K+ potassium transporter C-terminal" evidence="13">
    <location>
        <begin position="567"/>
        <end position="744"/>
    </location>
</feature>
<evidence type="ECO:0000256" key="11">
    <source>
        <dbReference type="SAM" id="MobiDB-lite"/>
    </source>
</evidence>
<dbReference type="Pfam" id="PF02705">
    <property type="entry name" value="K_trans"/>
    <property type="match status" value="1"/>
</dbReference>
<name>A0AB40C9V7_DIOCR</name>
<evidence type="ECO:0000259" key="13">
    <source>
        <dbReference type="Pfam" id="PF22776"/>
    </source>
</evidence>
<keyword evidence="6 10" id="KW-0630">Potassium</keyword>
<feature type="region of interest" description="Disordered" evidence="11">
    <location>
        <begin position="1"/>
        <end position="36"/>
    </location>
</feature>
<dbReference type="GO" id="GO:0015079">
    <property type="term" value="F:potassium ion transmembrane transporter activity"/>
    <property type="evidence" value="ECO:0007669"/>
    <property type="project" value="UniProtKB-UniRule"/>
</dbReference>
<keyword evidence="7 10" id="KW-1133">Transmembrane helix</keyword>
<organism evidence="14 15">
    <name type="scientific">Dioscorea cayennensis subsp. rotundata</name>
    <name type="common">White Guinea yam</name>
    <name type="synonym">Dioscorea rotundata</name>
    <dbReference type="NCBI Taxonomy" id="55577"/>
    <lineage>
        <taxon>Eukaryota</taxon>
        <taxon>Viridiplantae</taxon>
        <taxon>Streptophyta</taxon>
        <taxon>Embryophyta</taxon>
        <taxon>Tracheophyta</taxon>
        <taxon>Spermatophyta</taxon>
        <taxon>Magnoliopsida</taxon>
        <taxon>Liliopsida</taxon>
        <taxon>Dioscoreales</taxon>
        <taxon>Dioscoreaceae</taxon>
        <taxon>Dioscorea</taxon>
    </lineage>
</organism>
<dbReference type="GO" id="GO:0016020">
    <property type="term" value="C:membrane"/>
    <property type="evidence" value="ECO:0007669"/>
    <property type="project" value="UniProtKB-SubCell"/>
</dbReference>
<evidence type="ECO:0000256" key="1">
    <source>
        <dbReference type="ARBA" id="ARBA00004141"/>
    </source>
</evidence>
<dbReference type="AlphaFoldDB" id="A0AB40C9V7"/>
<dbReference type="PANTHER" id="PTHR30540">
    <property type="entry name" value="OSMOTIC STRESS POTASSIUM TRANSPORTER"/>
    <property type="match status" value="1"/>
</dbReference>
<evidence type="ECO:0000256" key="4">
    <source>
        <dbReference type="ARBA" id="ARBA00022538"/>
    </source>
</evidence>
<feature type="transmembrane region" description="Helical" evidence="10">
    <location>
        <begin position="307"/>
        <end position="326"/>
    </location>
</feature>
<comment type="subcellular location">
    <subcellularLocation>
        <location evidence="1 10">Membrane</location>
        <topology evidence="1 10">Multi-pass membrane protein</topology>
    </subcellularLocation>
</comment>
<evidence type="ECO:0000256" key="2">
    <source>
        <dbReference type="ARBA" id="ARBA00008440"/>
    </source>
</evidence>
<dbReference type="PANTHER" id="PTHR30540:SF117">
    <property type="entry name" value="POTASSIUM TRANSPORTER"/>
    <property type="match status" value="1"/>
</dbReference>
<feature type="transmembrane region" description="Helical" evidence="10">
    <location>
        <begin position="259"/>
        <end position="280"/>
    </location>
</feature>
<dbReference type="GeneID" id="120273979"/>
<evidence type="ECO:0000259" key="12">
    <source>
        <dbReference type="Pfam" id="PF02705"/>
    </source>
</evidence>
<keyword evidence="4 10" id="KW-0633">Potassium transport</keyword>
<keyword evidence="8 10" id="KW-0406">Ion transport</keyword>
<evidence type="ECO:0000313" key="14">
    <source>
        <dbReference type="Proteomes" id="UP001515500"/>
    </source>
</evidence>
<comment type="function">
    <text evidence="10">Potassium transporter.</text>
</comment>
<feature type="compositionally biased region" description="Basic and acidic residues" evidence="11">
    <location>
        <begin position="8"/>
        <end position="30"/>
    </location>
</feature>
<evidence type="ECO:0000256" key="6">
    <source>
        <dbReference type="ARBA" id="ARBA00022958"/>
    </source>
</evidence>
<feature type="transmembrane region" description="Helical" evidence="10">
    <location>
        <begin position="487"/>
        <end position="510"/>
    </location>
</feature>
<evidence type="ECO:0000256" key="9">
    <source>
        <dbReference type="ARBA" id="ARBA00023136"/>
    </source>
</evidence>
<dbReference type="NCBIfam" id="TIGR00794">
    <property type="entry name" value="kup"/>
    <property type="match status" value="1"/>
</dbReference>
<feature type="transmembrane region" description="Helical" evidence="10">
    <location>
        <begin position="235"/>
        <end position="252"/>
    </location>
</feature>
<dbReference type="Proteomes" id="UP001515500">
    <property type="component" value="Chromosome 12"/>
</dbReference>
<sequence length="744" mass="84154">MALQEQEYQNHDNEEFHGEEQNGMEEEHKPSAFTGLRRNDSLDVEAGKLSTTPNHSKNEDWKKMMALAFQSLGIVYGDIGTSPLYVFSSTFTDGIKDKDDILGVLSLIYYTITLIPLVKYVLVVLRANDNGDGGTFALYSLICRHSKAGLMPSQQAEDRDVSNFRLELPNRRSQRASKLKAVLENTMFAKYFLLVATMLGTAMVIGDGILTPCISVLSAVSGLKQATSSLDDGKIAWISVAILILLFMVQRFGTDKVGYTFAPIITIWFICIATIGIFNFCKYDPLVFKAINPIYIVHYFRRNGKTAWISLGGVVLCVTGVEALFADVGHFSVRSIQISMCSMVYPSLIIAYSGQASYLRQHMDDVSNTFYKSIPETIYWPMFVIAILAAIIASQAMISGAFSIIQQSLSLGCFPRVKIIQTSTKYEGQVYVPEMNYIIMIACVVITLVFQNTSKIGNAYGIAVVFVMTLTSAFLVLIMIMIWKLNIVLVILYILVLGSIEILYLSSVLYKFNDGGYIPVGFAVFLVAIMIIWNYVYRMKYMYEMEHKVQTERMTEIVADPNLRRVPGLALFYSELVKGIPPIFEHYINNVPVLHSVLVFVSLKSLPISKVPRDERFLFRRVGPPELLLFRCVARYGYKETWSNEHETFESLLVQGLKEFIKREGLKGNEEIEKEVGVVEKEMELGVVHLLGESEVVAKNGASFWKRMVIDYAYHYMKRNLRQQDEVFTIPRHRLLKVGMNIEL</sequence>
<gene>
    <name evidence="15" type="primary">LOC120273979</name>
</gene>
<feature type="transmembrane region" description="Helical" evidence="10">
    <location>
        <begin position="378"/>
        <end position="398"/>
    </location>
</feature>
<feature type="transmembrane region" description="Helical" evidence="10">
    <location>
        <begin position="107"/>
        <end position="125"/>
    </location>
</feature>
<feature type="transmembrane region" description="Helical" evidence="10">
    <location>
        <begin position="459"/>
        <end position="480"/>
    </location>
</feature>
<keyword evidence="5 10" id="KW-0812">Transmembrane</keyword>
<accession>A0AB40C9V7</accession>
<evidence type="ECO:0000313" key="15">
    <source>
        <dbReference type="RefSeq" id="XP_039136661.1"/>
    </source>
</evidence>
<feature type="transmembrane region" description="Helical" evidence="10">
    <location>
        <begin position="435"/>
        <end position="453"/>
    </location>
</feature>
<keyword evidence="9 10" id="KW-0472">Membrane</keyword>
<comment type="similarity">
    <text evidence="2 10">Belongs to the HAK/KUP transporter (TC 2.A.72.3) family.</text>
</comment>
<keyword evidence="3" id="KW-0813">Transport</keyword>
<protein>
    <recommendedName>
        <fullName evidence="10">Potassium transporter</fullName>
    </recommendedName>
</protein>
<evidence type="ECO:0000256" key="3">
    <source>
        <dbReference type="ARBA" id="ARBA00022448"/>
    </source>
</evidence>
<evidence type="ECO:0000256" key="5">
    <source>
        <dbReference type="ARBA" id="ARBA00022692"/>
    </source>
</evidence>
<dbReference type="InterPro" id="IPR003855">
    <property type="entry name" value="K+_transporter"/>
</dbReference>
<feature type="transmembrane region" description="Helical" evidence="10">
    <location>
        <begin position="338"/>
        <end position="358"/>
    </location>
</feature>
<dbReference type="Pfam" id="PF22776">
    <property type="entry name" value="K_trans_C"/>
    <property type="match status" value="1"/>
</dbReference>